<dbReference type="EMBL" id="LXQA010348949">
    <property type="protein sequence ID" value="MCI45815.1"/>
    <property type="molecule type" value="Genomic_DNA"/>
</dbReference>
<evidence type="ECO:0000313" key="1">
    <source>
        <dbReference type="EMBL" id="MCI45815.1"/>
    </source>
</evidence>
<sequence length="43" mass="5030">RYVKLFGGQHRFDVIKHALTPDGIRAAHDNKWMMMPDMDFLVA</sequence>
<protein>
    <submittedName>
        <fullName evidence="1">Uncharacterized protein</fullName>
    </submittedName>
</protein>
<keyword evidence="2" id="KW-1185">Reference proteome</keyword>
<organism evidence="1 2">
    <name type="scientific">Trifolium medium</name>
    <dbReference type="NCBI Taxonomy" id="97028"/>
    <lineage>
        <taxon>Eukaryota</taxon>
        <taxon>Viridiplantae</taxon>
        <taxon>Streptophyta</taxon>
        <taxon>Embryophyta</taxon>
        <taxon>Tracheophyta</taxon>
        <taxon>Spermatophyta</taxon>
        <taxon>Magnoliopsida</taxon>
        <taxon>eudicotyledons</taxon>
        <taxon>Gunneridae</taxon>
        <taxon>Pentapetalae</taxon>
        <taxon>rosids</taxon>
        <taxon>fabids</taxon>
        <taxon>Fabales</taxon>
        <taxon>Fabaceae</taxon>
        <taxon>Papilionoideae</taxon>
        <taxon>50 kb inversion clade</taxon>
        <taxon>NPAAA clade</taxon>
        <taxon>Hologalegina</taxon>
        <taxon>IRL clade</taxon>
        <taxon>Trifolieae</taxon>
        <taxon>Trifolium</taxon>
    </lineage>
</organism>
<dbReference type="AlphaFoldDB" id="A0A392SD58"/>
<accession>A0A392SD58</accession>
<evidence type="ECO:0000313" key="2">
    <source>
        <dbReference type="Proteomes" id="UP000265520"/>
    </source>
</evidence>
<proteinExistence type="predicted"/>
<feature type="non-terminal residue" evidence="1">
    <location>
        <position position="1"/>
    </location>
</feature>
<reference evidence="1 2" key="1">
    <citation type="journal article" date="2018" name="Front. Plant Sci.">
        <title>Red Clover (Trifolium pratense) and Zigzag Clover (T. medium) - A Picture of Genomic Similarities and Differences.</title>
        <authorList>
            <person name="Dluhosova J."/>
            <person name="Istvanek J."/>
            <person name="Nedelnik J."/>
            <person name="Repkova J."/>
        </authorList>
    </citation>
    <scope>NUCLEOTIDE SEQUENCE [LARGE SCALE GENOMIC DNA]</scope>
    <source>
        <strain evidence="2">cv. 10/8</strain>
        <tissue evidence="1">Leaf</tissue>
    </source>
</reference>
<comment type="caution">
    <text evidence="1">The sequence shown here is derived from an EMBL/GenBank/DDBJ whole genome shotgun (WGS) entry which is preliminary data.</text>
</comment>
<dbReference type="Proteomes" id="UP000265520">
    <property type="component" value="Unassembled WGS sequence"/>
</dbReference>
<name>A0A392SD58_9FABA</name>